<dbReference type="PANTHER" id="PTHR22946">
    <property type="entry name" value="DIENELACTONE HYDROLASE DOMAIN-CONTAINING PROTEIN-RELATED"/>
    <property type="match status" value="1"/>
</dbReference>
<proteinExistence type="predicted"/>
<dbReference type="Proteomes" id="UP000295106">
    <property type="component" value="Unassembled WGS sequence"/>
</dbReference>
<reference evidence="3 4" key="1">
    <citation type="submission" date="2019-03" db="EMBL/GenBank/DDBJ databases">
        <title>Genomic Encyclopedia of Type Strains, Phase IV (KMG-IV): sequencing the most valuable type-strain genomes for metagenomic binning, comparative biology and taxonomic classification.</title>
        <authorList>
            <person name="Goeker M."/>
        </authorList>
    </citation>
    <scope>NUCLEOTIDE SEQUENCE [LARGE SCALE GENOMIC DNA]</scope>
    <source>
        <strain evidence="3 4">DSM 1709</strain>
    </source>
</reference>
<dbReference type="InterPro" id="IPR050261">
    <property type="entry name" value="FrsA_esterase"/>
</dbReference>
<accession>A0A4V2SHB0</accession>
<dbReference type="Pfam" id="PF00326">
    <property type="entry name" value="Peptidase_S9"/>
    <property type="match status" value="1"/>
</dbReference>
<name>A0A4V2SHB0_RUBGE</name>
<evidence type="ECO:0000313" key="4">
    <source>
        <dbReference type="Proteomes" id="UP000295106"/>
    </source>
</evidence>
<dbReference type="InterPro" id="IPR029058">
    <property type="entry name" value="AB_hydrolase_fold"/>
</dbReference>
<gene>
    <name evidence="3" type="ORF">EV684_102151</name>
</gene>
<dbReference type="GO" id="GO:0006508">
    <property type="term" value="P:proteolysis"/>
    <property type="evidence" value="ECO:0007669"/>
    <property type="project" value="InterPro"/>
</dbReference>
<dbReference type="PANTHER" id="PTHR22946:SF5">
    <property type="entry name" value="PEPTIDASE S9 PROLYL OLIGOPEPTIDASE CATALYTIC DOMAIN-CONTAINING PROTEIN"/>
    <property type="match status" value="1"/>
</dbReference>
<protein>
    <recommendedName>
        <fullName evidence="2">Peptidase S9 prolyl oligopeptidase catalytic domain-containing protein</fullName>
    </recommendedName>
</protein>
<evidence type="ECO:0000256" key="1">
    <source>
        <dbReference type="SAM" id="MobiDB-lite"/>
    </source>
</evidence>
<dbReference type="GO" id="GO:0008236">
    <property type="term" value="F:serine-type peptidase activity"/>
    <property type="evidence" value="ECO:0007669"/>
    <property type="project" value="InterPro"/>
</dbReference>
<evidence type="ECO:0000313" key="3">
    <source>
        <dbReference type="EMBL" id="TCP04398.1"/>
    </source>
</evidence>
<dbReference type="GeneID" id="99685062"/>
<dbReference type="Gene3D" id="3.40.50.1820">
    <property type="entry name" value="alpha/beta hydrolase"/>
    <property type="match status" value="1"/>
</dbReference>
<sequence>MSTTEETIAITVDGESIAGTFVAPGTLIPGVLFAHGWGGSRSQYLARAREIAALGCVCLAFDLRGHAGTQAQQAKVSRETNLRDLLAAYDRLVAHEDVDPEAVCVVGSSYGAYLATILTTLRPVRWLALRAPALYLDAGWDAPKLQLHRDQDLKSYRRNVVPPRDNRALRALQQFDGDVLLVESEDDRIIPRAVITSYQAAAREVKSMTLRTMAGADHGLSAEADQRAYTQLLLGWFKEMLLGARRGAVQPAAVEGGAPERPLPTKKAVSEAAAGVRPPA</sequence>
<evidence type="ECO:0000259" key="2">
    <source>
        <dbReference type="Pfam" id="PF00326"/>
    </source>
</evidence>
<dbReference type="OrthoDB" id="8638755at2"/>
<dbReference type="AlphaFoldDB" id="A0A4V2SHB0"/>
<dbReference type="InterPro" id="IPR001375">
    <property type="entry name" value="Peptidase_S9_cat"/>
</dbReference>
<dbReference type="RefSeq" id="WP_132644908.1">
    <property type="nucleotide sequence ID" value="NZ_CP181386.1"/>
</dbReference>
<dbReference type="SUPFAM" id="SSF53474">
    <property type="entry name" value="alpha/beta-Hydrolases"/>
    <property type="match status" value="1"/>
</dbReference>
<feature type="domain" description="Peptidase S9 prolyl oligopeptidase catalytic" evidence="2">
    <location>
        <begin position="51"/>
        <end position="241"/>
    </location>
</feature>
<dbReference type="EMBL" id="SLXD01000002">
    <property type="protein sequence ID" value="TCP04398.1"/>
    <property type="molecule type" value="Genomic_DNA"/>
</dbReference>
<feature type="region of interest" description="Disordered" evidence="1">
    <location>
        <begin position="253"/>
        <end position="280"/>
    </location>
</feature>
<organism evidence="3 4">
    <name type="scientific">Rubrivivax gelatinosus</name>
    <name type="common">Rhodocyclus gelatinosus</name>
    <name type="synonym">Rhodopseudomonas gelatinosa</name>
    <dbReference type="NCBI Taxonomy" id="28068"/>
    <lineage>
        <taxon>Bacteria</taxon>
        <taxon>Pseudomonadati</taxon>
        <taxon>Pseudomonadota</taxon>
        <taxon>Betaproteobacteria</taxon>
        <taxon>Burkholderiales</taxon>
        <taxon>Sphaerotilaceae</taxon>
        <taxon>Rubrivivax</taxon>
    </lineage>
</organism>
<comment type="caution">
    <text evidence="3">The sequence shown here is derived from an EMBL/GenBank/DDBJ whole genome shotgun (WGS) entry which is preliminary data.</text>
</comment>